<dbReference type="Gene3D" id="2.60.40.10">
    <property type="entry name" value="Immunoglobulins"/>
    <property type="match status" value="2"/>
</dbReference>
<evidence type="ECO:0000313" key="10">
    <source>
        <dbReference type="EMBL" id="KAK2186916.1"/>
    </source>
</evidence>
<keyword evidence="8" id="KW-1133">Transmembrane helix</keyword>
<dbReference type="EMBL" id="JAODUO010000184">
    <property type="protein sequence ID" value="KAK2186916.1"/>
    <property type="molecule type" value="Genomic_DNA"/>
</dbReference>
<keyword evidence="8" id="KW-0472">Membrane</keyword>
<sequence length="547" mass="60181">MQVRLVDSPPRQSERMSASFPADVPMVATLPLANASTTDIAKTDFRAVCTPGKDLLVRRNPAVKAVDGYTDTSQSKSRCATAKTTSGKNAWWMVDLGKTHRIFEVIIYNGGDCCHRRLDTFILSVGDSSDISTHVPCANHTNAVPPGGHVNVTCLAVGRYVSFKRNKGYEANIATLCEVVVIGHRYTDCDTGTYGVNCAEECGHCKDDRTRCEAATGRCISGCEMWYALDTCNIFIPMPHFQPSERPELAKITSSTAVARWRAADNIPSGAETHYYYIVWLEQEGETERSVARVPHTAHTDWFEARVGGLVHDRQYSVSVKPYRQHKEERQGGRRTALTAFKTSCIVPDRPVITTVKTPSPEDSACAYVVVNWQALGDTGCDVITTVNVWYKRQLADTWSRREAGRVNQTTLTIDYLTFDSYEVKVTATNNENLTAVSEVFVANLHKSNSLGANLGIAAVVGLVVAAFVLGAICGGVASLVHRRSRPAKLTNLKKRALPPPAKVDFACENRAVTFQDDDACYMEPKENEDNVYDDIGNYIAMTGREA</sequence>
<comment type="function">
    <text evidence="1">Acts as a defensive agent. Recognizes blood group fucosylated oligosaccharides including A, B, H and Lewis B-type antigens. Does not recognize Lewis A antigen and has low affinity for monovalent haptens.</text>
</comment>
<dbReference type="InterPro" id="IPR013783">
    <property type="entry name" value="Ig-like_fold"/>
</dbReference>
<feature type="domain" description="Fibronectin type-III" evidence="9">
    <location>
        <begin position="243"/>
        <end position="346"/>
    </location>
</feature>
<evidence type="ECO:0000259" key="9">
    <source>
        <dbReference type="PROSITE" id="PS50853"/>
    </source>
</evidence>
<dbReference type="Gene3D" id="2.60.120.260">
    <property type="entry name" value="Galactose-binding domain-like"/>
    <property type="match status" value="1"/>
</dbReference>
<evidence type="ECO:0000256" key="8">
    <source>
        <dbReference type="SAM" id="Phobius"/>
    </source>
</evidence>
<evidence type="ECO:0000313" key="11">
    <source>
        <dbReference type="Proteomes" id="UP001209878"/>
    </source>
</evidence>
<dbReference type="PANTHER" id="PTHR45713:SF6">
    <property type="entry name" value="F5_8 TYPE C DOMAIN-CONTAINING PROTEIN"/>
    <property type="match status" value="1"/>
</dbReference>
<evidence type="ECO:0000256" key="5">
    <source>
        <dbReference type="ARBA" id="ARBA00022734"/>
    </source>
</evidence>
<keyword evidence="11" id="KW-1185">Reference proteome</keyword>
<evidence type="ECO:0000256" key="1">
    <source>
        <dbReference type="ARBA" id="ARBA00002219"/>
    </source>
</evidence>
<comment type="similarity">
    <text evidence="2">Belongs to the fucolectin family.</text>
</comment>
<dbReference type="GO" id="GO:0010185">
    <property type="term" value="P:regulation of cellular defense response"/>
    <property type="evidence" value="ECO:0007669"/>
    <property type="project" value="UniProtKB-ARBA"/>
</dbReference>
<dbReference type="SMART" id="SM00607">
    <property type="entry name" value="FTP"/>
    <property type="match status" value="1"/>
</dbReference>
<dbReference type="GO" id="GO:0046872">
    <property type="term" value="F:metal ion binding"/>
    <property type="evidence" value="ECO:0007669"/>
    <property type="project" value="UniProtKB-KW"/>
</dbReference>
<evidence type="ECO:0000256" key="7">
    <source>
        <dbReference type="ARBA" id="ARBA00023157"/>
    </source>
</evidence>
<dbReference type="Pfam" id="PF22633">
    <property type="entry name" value="F5_F8_type_C_2"/>
    <property type="match status" value="1"/>
</dbReference>
<dbReference type="InterPro" id="IPR051941">
    <property type="entry name" value="BG_Antigen-Binding_Lectin"/>
</dbReference>
<evidence type="ECO:0000256" key="6">
    <source>
        <dbReference type="ARBA" id="ARBA00022837"/>
    </source>
</evidence>
<dbReference type="InterPro" id="IPR003961">
    <property type="entry name" value="FN3_dom"/>
</dbReference>
<name>A0AAD9P2F6_RIDPI</name>
<comment type="caution">
    <text evidence="10">The sequence shown here is derived from an EMBL/GenBank/DDBJ whole genome shotgun (WGS) entry which is preliminary data.</text>
</comment>
<dbReference type="InterPro" id="IPR036116">
    <property type="entry name" value="FN3_sf"/>
</dbReference>
<keyword evidence="7" id="KW-1015">Disulfide bond</keyword>
<organism evidence="10 11">
    <name type="scientific">Ridgeia piscesae</name>
    <name type="common">Tubeworm</name>
    <dbReference type="NCBI Taxonomy" id="27915"/>
    <lineage>
        <taxon>Eukaryota</taxon>
        <taxon>Metazoa</taxon>
        <taxon>Spiralia</taxon>
        <taxon>Lophotrochozoa</taxon>
        <taxon>Annelida</taxon>
        <taxon>Polychaeta</taxon>
        <taxon>Sedentaria</taxon>
        <taxon>Canalipalpata</taxon>
        <taxon>Sabellida</taxon>
        <taxon>Siboglinidae</taxon>
        <taxon>Ridgeia</taxon>
    </lineage>
</organism>
<evidence type="ECO:0000256" key="3">
    <source>
        <dbReference type="ARBA" id="ARBA00011233"/>
    </source>
</evidence>
<keyword evidence="5" id="KW-0430">Lectin</keyword>
<dbReference type="SMART" id="SM00060">
    <property type="entry name" value="FN3"/>
    <property type="match status" value="2"/>
</dbReference>
<dbReference type="SUPFAM" id="SSF49785">
    <property type="entry name" value="Galactose-binding domain-like"/>
    <property type="match status" value="1"/>
</dbReference>
<dbReference type="InterPro" id="IPR008979">
    <property type="entry name" value="Galactose-bd-like_sf"/>
</dbReference>
<dbReference type="PANTHER" id="PTHR45713">
    <property type="entry name" value="FTP DOMAIN-CONTAINING PROTEIN"/>
    <property type="match status" value="1"/>
</dbReference>
<dbReference type="CDD" id="cd00063">
    <property type="entry name" value="FN3"/>
    <property type="match status" value="1"/>
</dbReference>
<keyword evidence="4" id="KW-0479">Metal-binding</keyword>
<evidence type="ECO:0000256" key="4">
    <source>
        <dbReference type="ARBA" id="ARBA00022723"/>
    </source>
</evidence>
<proteinExistence type="inferred from homology"/>
<reference evidence="10" key="1">
    <citation type="journal article" date="2023" name="Mol. Biol. Evol.">
        <title>Third-Generation Sequencing Reveals the Adaptive Role of the Epigenome in Three Deep-Sea Polychaetes.</title>
        <authorList>
            <person name="Perez M."/>
            <person name="Aroh O."/>
            <person name="Sun Y."/>
            <person name="Lan Y."/>
            <person name="Juniper S.K."/>
            <person name="Young C.R."/>
            <person name="Angers B."/>
            <person name="Qian P.Y."/>
        </authorList>
    </citation>
    <scope>NUCLEOTIDE SEQUENCE</scope>
    <source>
        <strain evidence="10">R07B-5</strain>
    </source>
</reference>
<keyword evidence="6" id="KW-0106">Calcium</keyword>
<dbReference type="AlphaFoldDB" id="A0AAD9P2F6"/>
<keyword evidence="8" id="KW-0812">Transmembrane</keyword>
<feature type="transmembrane region" description="Helical" evidence="8">
    <location>
        <begin position="455"/>
        <end position="481"/>
    </location>
</feature>
<gene>
    <name evidence="10" type="ORF">NP493_182g01008</name>
</gene>
<dbReference type="InterPro" id="IPR006585">
    <property type="entry name" value="FTP1"/>
</dbReference>
<comment type="subunit">
    <text evidence="3">Homotrimer.</text>
</comment>
<evidence type="ECO:0000256" key="2">
    <source>
        <dbReference type="ARBA" id="ARBA00010147"/>
    </source>
</evidence>
<dbReference type="SUPFAM" id="SSF49265">
    <property type="entry name" value="Fibronectin type III"/>
    <property type="match status" value="1"/>
</dbReference>
<dbReference type="GO" id="GO:0001868">
    <property type="term" value="P:regulation of complement activation, lectin pathway"/>
    <property type="evidence" value="ECO:0007669"/>
    <property type="project" value="UniProtKB-ARBA"/>
</dbReference>
<dbReference type="Proteomes" id="UP001209878">
    <property type="component" value="Unassembled WGS sequence"/>
</dbReference>
<accession>A0AAD9P2F6</accession>
<dbReference type="PROSITE" id="PS50853">
    <property type="entry name" value="FN3"/>
    <property type="match status" value="1"/>
</dbReference>
<protein>
    <recommendedName>
        <fullName evidence="9">Fibronectin type-III domain-containing protein</fullName>
    </recommendedName>
</protein>
<dbReference type="GO" id="GO:0042806">
    <property type="term" value="F:fucose binding"/>
    <property type="evidence" value="ECO:0007669"/>
    <property type="project" value="UniProtKB-ARBA"/>
</dbReference>